<reference evidence="5 6" key="1">
    <citation type="journal article" date="2012" name="Science">
        <title>The Paleozoic origin of enzymatic lignin decomposition reconstructed from 31 fungal genomes.</title>
        <authorList>
            <person name="Floudas D."/>
            <person name="Binder M."/>
            <person name="Riley R."/>
            <person name="Barry K."/>
            <person name="Blanchette R.A."/>
            <person name="Henrissat B."/>
            <person name="Martinez A.T."/>
            <person name="Otillar R."/>
            <person name="Spatafora J.W."/>
            <person name="Yadav J.S."/>
            <person name="Aerts A."/>
            <person name="Benoit I."/>
            <person name="Boyd A."/>
            <person name="Carlson A."/>
            <person name="Copeland A."/>
            <person name="Coutinho P.M."/>
            <person name="de Vries R.P."/>
            <person name="Ferreira P."/>
            <person name="Findley K."/>
            <person name="Foster B."/>
            <person name="Gaskell J."/>
            <person name="Glotzer D."/>
            <person name="Gorecki P."/>
            <person name="Heitman J."/>
            <person name="Hesse C."/>
            <person name="Hori C."/>
            <person name="Igarashi K."/>
            <person name="Jurgens J.A."/>
            <person name="Kallen N."/>
            <person name="Kersten P."/>
            <person name="Kohler A."/>
            <person name="Kuees U."/>
            <person name="Kumar T.K.A."/>
            <person name="Kuo A."/>
            <person name="LaButti K."/>
            <person name="Larrondo L.F."/>
            <person name="Lindquist E."/>
            <person name="Ling A."/>
            <person name="Lombard V."/>
            <person name="Lucas S."/>
            <person name="Lundell T."/>
            <person name="Martin R."/>
            <person name="McLaughlin D.J."/>
            <person name="Morgenstern I."/>
            <person name="Morin E."/>
            <person name="Murat C."/>
            <person name="Nagy L.G."/>
            <person name="Nolan M."/>
            <person name="Ohm R.A."/>
            <person name="Patyshakuliyeva A."/>
            <person name="Rokas A."/>
            <person name="Ruiz-Duenas F.J."/>
            <person name="Sabat G."/>
            <person name="Salamov A."/>
            <person name="Samejima M."/>
            <person name="Schmutz J."/>
            <person name="Slot J.C."/>
            <person name="St John F."/>
            <person name="Stenlid J."/>
            <person name="Sun H."/>
            <person name="Sun S."/>
            <person name="Syed K."/>
            <person name="Tsang A."/>
            <person name="Wiebenga A."/>
            <person name="Young D."/>
            <person name="Pisabarro A."/>
            <person name="Eastwood D.C."/>
            <person name="Martin F."/>
            <person name="Cullen D."/>
            <person name="Grigoriev I.V."/>
            <person name="Hibbett D.S."/>
        </authorList>
    </citation>
    <scope>NUCLEOTIDE SEQUENCE [LARGE SCALE GENOMIC DNA]</scope>
    <source>
        <strain evidence="5 6">MD-104</strain>
    </source>
</reference>
<gene>
    <name evidence="5" type="ORF">WOLCODRAFT_148741</name>
</gene>
<feature type="domain" description="NADP-dependent oxidoreductase" evidence="4">
    <location>
        <begin position="144"/>
        <end position="305"/>
    </location>
</feature>
<dbReference type="GO" id="GO:0016616">
    <property type="term" value="F:oxidoreductase activity, acting on the CH-OH group of donors, NAD or NADP as acceptor"/>
    <property type="evidence" value="ECO:0007669"/>
    <property type="project" value="UniProtKB-ARBA"/>
</dbReference>
<dbReference type="Gene3D" id="3.20.20.100">
    <property type="entry name" value="NADP-dependent oxidoreductase domain"/>
    <property type="match status" value="2"/>
</dbReference>
<proteinExistence type="inferred from homology"/>
<dbReference type="OMA" id="HFRTSWP"/>
<keyword evidence="3" id="KW-0560">Oxidoreductase</keyword>
<protein>
    <submittedName>
        <fullName evidence="5">Aldo/keto reductase</fullName>
    </submittedName>
</protein>
<dbReference type="InterPro" id="IPR020471">
    <property type="entry name" value="AKR"/>
</dbReference>
<evidence type="ECO:0000313" key="6">
    <source>
        <dbReference type="Proteomes" id="UP000218811"/>
    </source>
</evidence>
<dbReference type="PANTHER" id="PTHR43827">
    <property type="entry name" value="2,5-DIKETO-D-GLUCONIC ACID REDUCTASE"/>
    <property type="match status" value="1"/>
</dbReference>
<evidence type="ECO:0000313" key="5">
    <source>
        <dbReference type="EMBL" id="PCH37784.1"/>
    </source>
</evidence>
<keyword evidence="6" id="KW-1185">Reference proteome</keyword>
<accession>A0A2H3JMB6</accession>
<dbReference type="Proteomes" id="UP000218811">
    <property type="component" value="Unassembled WGS sequence"/>
</dbReference>
<dbReference type="InterPro" id="IPR036812">
    <property type="entry name" value="NAD(P)_OxRdtase_dom_sf"/>
</dbReference>
<evidence type="ECO:0000256" key="2">
    <source>
        <dbReference type="ARBA" id="ARBA00022857"/>
    </source>
</evidence>
<evidence type="ECO:0000256" key="3">
    <source>
        <dbReference type="ARBA" id="ARBA00023002"/>
    </source>
</evidence>
<dbReference type="OrthoDB" id="416253at2759"/>
<dbReference type="STRING" id="742152.A0A2H3JMB6"/>
<sequence length="332" mass="36142">MAAALPSLRTRVTVHVRLERWPLTQRATLDPQRGAADAEAAYKPRLARQTRLHHDASPHDPTDGTSIPWLGFGSGTAHYLKDASGTLSTALALGVRHLDTAQVYGNEASLAPALAASRLPRAALHIGVERVGLFLVRSPHLYGGVDGLREVWREAEEVQREGLARSIGVSNFTVQDFEALGPTARVVPAVNQIEYHPYLFTANVETLAYMKARNSIPVSYGGLAPLTQAELKDGPVDPVLAAAAARLSTVAGKPVSKGQVLHLWLRARGMGAITTSTQEERIREYVEMETLPDLTEDELRAIDEAGAQRHHSVYGQFLTPEFLKEFVASQPQ</sequence>
<dbReference type="EMBL" id="KB467942">
    <property type="protein sequence ID" value="PCH37784.1"/>
    <property type="molecule type" value="Genomic_DNA"/>
</dbReference>
<name>A0A2H3JMB6_WOLCO</name>
<evidence type="ECO:0000256" key="1">
    <source>
        <dbReference type="ARBA" id="ARBA00007905"/>
    </source>
</evidence>
<dbReference type="SUPFAM" id="SSF51430">
    <property type="entry name" value="NAD(P)-linked oxidoreductase"/>
    <property type="match status" value="1"/>
</dbReference>
<evidence type="ECO:0000259" key="4">
    <source>
        <dbReference type="Pfam" id="PF00248"/>
    </source>
</evidence>
<dbReference type="Pfam" id="PF00248">
    <property type="entry name" value="Aldo_ket_red"/>
    <property type="match status" value="1"/>
</dbReference>
<dbReference type="PANTHER" id="PTHR43827:SF3">
    <property type="entry name" value="NADP-DEPENDENT OXIDOREDUCTASE DOMAIN-CONTAINING PROTEIN"/>
    <property type="match status" value="1"/>
</dbReference>
<comment type="similarity">
    <text evidence="1">Belongs to the aldo/keto reductase family.</text>
</comment>
<dbReference type="InterPro" id="IPR023210">
    <property type="entry name" value="NADP_OxRdtase_dom"/>
</dbReference>
<organism evidence="5 6">
    <name type="scientific">Wolfiporia cocos (strain MD-104)</name>
    <name type="common">Brown rot fungus</name>
    <dbReference type="NCBI Taxonomy" id="742152"/>
    <lineage>
        <taxon>Eukaryota</taxon>
        <taxon>Fungi</taxon>
        <taxon>Dikarya</taxon>
        <taxon>Basidiomycota</taxon>
        <taxon>Agaricomycotina</taxon>
        <taxon>Agaricomycetes</taxon>
        <taxon>Polyporales</taxon>
        <taxon>Phaeolaceae</taxon>
        <taxon>Wolfiporia</taxon>
    </lineage>
</organism>
<keyword evidence="2" id="KW-0521">NADP</keyword>
<dbReference type="AlphaFoldDB" id="A0A2H3JMB6"/>